<proteinExistence type="predicted"/>
<dbReference type="OrthoDB" id="201515at2759"/>
<dbReference type="InterPro" id="IPR003010">
    <property type="entry name" value="C-N_Hydrolase"/>
</dbReference>
<evidence type="ECO:0000313" key="3">
    <source>
        <dbReference type="Proteomes" id="UP000724874"/>
    </source>
</evidence>
<accession>A0A9P5NXX4</accession>
<dbReference type="GO" id="GO:0030163">
    <property type="term" value="P:protein catabolic process"/>
    <property type="evidence" value="ECO:0007669"/>
    <property type="project" value="TreeGrafter"/>
</dbReference>
<organism evidence="2 3">
    <name type="scientific">Gymnopilus junonius</name>
    <name type="common">Spectacular rustgill mushroom</name>
    <name type="synonym">Gymnopilus spectabilis subsp. junonius</name>
    <dbReference type="NCBI Taxonomy" id="109634"/>
    <lineage>
        <taxon>Eukaryota</taxon>
        <taxon>Fungi</taxon>
        <taxon>Dikarya</taxon>
        <taxon>Basidiomycota</taxon>
        <taxon>Agaricomycotina</taxon>
        <taxon>Agaricomycetes</taxon>
        <taxon>Agaricomycetidae</taxon>
        <taxon>Agaricales</taxon>
        <taxon>Agaricineae</taxon>
        <taxon>Hymenogastraceae</taxon>
        <taxon>Gymnopilus</taxon>
    </lineage>
</organism>
<keyword evidence="2" id="KW-0378">Hydrolase</keyword>
<dbReference type="PANTHER" id="PTHR11750">
    <property type="entry name" value="PROTEIN N-TERMINAL AMIDASE"/>
    <property type="match status" value="1"/>
</dbReference>
<dbReference type="EMBL" id="JADNYJ010000010">
    <property type="protein sequence ID" value="KAF8909051.1"/>
    <property type="molecule type" value="Genomic_DNA"/>
</dbReference>
<dbReference type="InterPro" id="IPR039703">
    <property type="entry name" value="Nta1"/>
</dbReference>
<name>A0A9P5NXX4_GYMJU</name>
<dbReference type="Proteomes" id="UP000724874">
    <property type="component" value="Unassembled WGS sequence"/>
</dbReference>
<dbReference type="GO" id="GO:0070773">
    <property type="term" value="F:protein-N-terminal glutamine amidohydrolase activity"/>
    <property type="evidence" value="ECO:0007669"/>
    <property type="project" value="InterPro"/>
</dbReference>
<sequence>MFRDGRIQPRSLDLLCFPEMAFTGYVFEDSAAIAPYLEQPKTGVTSQFCSELAKQLECYVMAGYPEKLGFAELDEIALAQKESGNGPQKTEDGKEIKQIGANSAVLYGPNGEWLGGYRKTHLFETDLTWAKPGNGFATFVLPSPIRTVTLGICMDLNPQTETWTSSEGPYEIADYAASKKADVLVLLNAWLDSGKETEEDHDWQTLNYWAARTRPLWTDEPLGSPVDEKKLHSNNEGHETIMVVCNRSGEENGKTFAGSSAIFSLHKGSGHPKLLDMLERKEEALRIWNIKV</sequence>
<dbReference type="PROSITE" id="PS50263">
    <property type="entry name" value="CN_HYDROLASE"/>
    <property type="match status" value="1"/>
</dbReference>
<dbReference type="Pfam" id="PF00795">
    <property type="entry name" value="CN_hydrolase"/>
    <property type="match status" value="1"/>
</dbReference>
<evidence type="ECO:0000259" key="1">
    <source>
        <dbReference type="PROSITE" id="PS50263"/>
    </source>
</evidence>
<dbReference type="Gene3D" id="3.60.110.10">
    <property type="entry name" value="Carbon-nitrogen hydrolase"/>
    <property type="match status" value="1"/>
</dbReference>
<gene>
    <name evidence="2" type="ORF">CPB84DRAFT_1766729</name>
</gene>
<dbReference type="SUPFAM" id="SSF56317">
    <property type="entry name" value="Carbon-nitrogen hydrolase"/>
    <property type="match status" value="1"/>
</dbReference>
<dbReference type="AlphaFoldDB" id="A0A9P5NXX4"/>
<comment type="caution">
    <text evidence="2">The sequence shown here is derived from an EMBL/GenBank/DDBJ whole genome shotgun (WGS) entry which is preliminary data.</text>
</comment>
<protein>
    <submittedName>
        <fullName evidence="2">Carbon-nitrogen hydrolase</fullName>
    </submittedName>
</protein>
<feature type="domain" description="CN hydrolase" evidence="1">
    <location>
        <begin position="1"/>
        <end position="292"/>
    </location>
</feature>
<dbReference type="GO" id="GO:0008418">
    <property type="term" value="F:protein-N-terminal asparagine amidohydrolase activity"/>
    <property type="evidence" value="ECO:0007669"/>
    <property type="project" value="InterPro"/>
</dbReference>
<reference evidence="2" key="1">
    <citation type="submission" date="2020-11" db="EMBL/GenBank/DDBJ databases">
        <authorList>
            <consortium name="DOE Joint Genome Institute"/>
            <person name="Ahrendt S."/>
            <person name="Riley R."/>
            <person name="Andreopoulos W."/>
            <person name="LaButti K."/>
            <person name="Pangilinan J."/>
            <person name="Ruiz-duenas F.J."/>
            <person name="Barrasa J.M."/>
            <person name="Sanchez-Garcia M."/>
            <person name="Camarero S."/>
            <person name="Miyauchi S."/>
            <person name="Serrano A."/>
            <person name="Linde D."/>
            <person name="Babiker R."/>
            <person name="Drula E."/>
            <person name="Ayuso-Fernandez I."/>
            <person name="Pacheco R."/>
            <person name="Padilla G."/>
            <person name="Ferreira P."/>
            <person name="Barriuso J."/>
            <person name="Kellner H."/>
            <person name="Castanera R."/>
            <person name="Alfaro M."/>
            <person name="Ramirez L."/>
            <person name="Pisabarro A.G."/>
            <person name="Kuo A."/>
            <person name="Tritt A."/>
            <person name="Lipzen A."/>
            <person name="He G."/>
            <person name="Yan M."/>
            <person name="Ng V."/>
            <person name="Cullen D."/>
            <person name="Martin F."/>
            <person name="Rosso M.-N."/>
            <person name="Henrissat B."/>
            <person name="Hibbett D."/>
            <person name="Martinez A.T."/>
            <person name="Grigoriev I.V."/>
        </authorList>
    </citation>
    <scope>NUCLEOTIDE SEQUENCE</scope>
    <source>
        <strain evidence="2">AH 44721</strain>
    </source>
</reference>
<evidence type="ECO:0000313" key="2">
    <source>
        <dbReference type="EMBL" id="KAF8909051.1"/>
    </source>
</evidence>
<dbReference type="PANTHER" id="PTHR11750:SF26">
    <property type="entry name" value="PROTEIN N-TERMINAL AMIDASE"/>
    <property type="match status" value="1"/>
</dbReference>
<keyword evidence="3" id="KW-1185">Reference proteome</keyword>
<dbReference type="InterPro" id="IPR036526">
    <property type="entry name" value="C-N_Hydrolase_sf"/>
</dbReference>